<feature type="transmembrane region" description="Helical" evidence="9">
    <location>
        <begin position="120"/>
        <end position="138"/>
    </location>
</feature>
<protein>
    <recommendedName>
        <fullName evidence="3 10">sn-glycerol-3-phosphate transport system permease protein UgpE</fullName>
    </recommendedName>
</protein>
<reference evidence="13" key="3">
    <citation type="submission" date="2023-09" db="EMBL/GenBank/DDBJ databases">
        <authorList>
            <person name="Schober I."/>
            <person name="Bunk B."/>
        </authorList>
    </citation>
    <scope>NUCLEOTIDE SEQUENCE</scope>
    <source>
        <strain evidence="13">DSM 103800</strain>
    </source>
</reference>
<keyword evidence="5 10" id="KW-1003">Cell membrane</keyword>
<feature type="transmembrane region" description="Helical" evidence="9">
    <location>
        <begin position="17"/>
        <end position="38"/>
    </location>
</feature>
<dbReference type="GO" id="GO:0005886">
    <property type="term" value="C:plasma membrane"/>
    <property type="evidence" value="ECO:0007669"/>
    <property type="project" value="UniProtKB-SubCell"/>
</dbReference>
<feature type="domain" description="ABC transmembrane type-1" evidence="11">
    <location>
        <begin position="85"/>
        <end position="276"/>
    </location>
</feature>
<dbReference type="EMBL" id="JAVVDO010000052">
    <property type="protein sequence ID" value="MDT8333383.1"/>
    <property type="molecule type" value="Genomic_DNA"/>
</dbReference>
<evidence type="ECO:0000256" key="2">
    <source>
        <dbReference type="ARBA" id="ARBA00011557"/>
    </source>
</evidence>
<proteinExistence type="inferred from homology"/>
<dbReference type="RefSeq" id="WP_027281012.1">
    <property type="nucleotide sequence ID" value="NZ_CP015583.1"/>
</dbReference>
<evidence type="ECO:0000256" key="8">
    <source>
        <dbReference type="ARBA" id="ARBA00023136"/>
    </source>
</evidence>
<dbReference type="PANTHER" id="PTHR43744">
    <property type="entry name" value="ABC TRANSPORTER PERMEASE PROTEIN MG189-RELATED-RELATED"/>
    <property type="match status" value="1"/>
</dbReference>
<evidence type="ECO:0000256" key="1">
    <source>
        <dbReference type="ARBA" id="ARBA00004651"/>
    </source>
</evidence>
<evidence type="ECO:0000313" key="15">
    <source>
        <dbReference type="Proteomes" id="UP001258945"/>
    </source>
</evidence>
<keyword evidence="10" id="KW-0997">Cell inner membrane</keyword>
<accession>A0A1L7AEI0</accession>
<dbReference type="Proteomes" id="UP000185494">
    <property type="component" value="Chromosome 1"/>
</dbReference>
<feature type="transmembrane region" description="Helical" evidence="9">
    <location>
        <begin position="199"/>
        <end position="220"/>
    </location>
</feature>
<name>A0A1L7AEI0_9PROT</name>
<dbReference type="SUPFAM" id="SSF161098">
    <property type="entry name" value="MetI-like"/>
    <property type="match status" value="1"/>
</dbReference>
<dbReference type="CDD" id="cd06261">
    <property type="entry name" value="TM_PBP2"/>
    <property type="match status" value="1"/>
</dbReference>
<comment type="function">
    <text evidence="10">Part of the ABC transporter complex UgpBAEC involved in sn-glycerol-3-phosphate (G3P) import. Probably responsible for the translocation of the substrate across the membrane.</text>
</comment>
<feature type="transmembrane region" description="Helical" evidence="9">
    <location>
        <begin position="158"/>
        <end position="178"/>
    </location>
</feature>
<keyword evidence="6 9" id="KW-0812">Transmembrane</keyword>
<dbReference type="STRING" id="257708.RGI145_08570"/>
<dbReference type="GO" id="GO:0055085">
    <property type="term" value="P:transmembrane transport"/>
    <property type="evidence" value="ECO:0007669"/>
    <property type="project" value="InterPro"/>
</dbReference>
<dbReference type="EMBL" id="CP015583">
    <property type="protein sequence ID" value="APT57140.1"/>
    <property type="molecule type" value="Genomic_DNA"/>
</dbReference>
<keyword evidence="7 9" id="KW-1133">Transmembrane helix</keyword>
<keyword evidence="8 9" id="KW-0472">Membrane</keyword>
<evidence type="ECO:0000313" key="12">
    <source>
        <dbReference type="EMBL" id="APT57140.1"/>
    </source>
</evidence>
<dbReference type="Proteomes" id="UP001258945">
    <property type="component" value="Unassembled WGS sequence"/>
</dbReference>
<gene>
    <name evidence="10 13" type="primary">ugpE</name>
    <name evidence="12" type="ORF">RGI145_08570</name>
    <name evidence="13" type="ORF">RQ831_20230</name>
</gene>
<dbReference type="eggNOG" id="COG0395">
    <property type="taxonomic scope" value="Bacteria"/>
</dbReference>
<comment type="similarity">
    <text evidence="9">Belongs to the binding-protein-dependent transport system permease family.</text>
</comment>
<comment type="subcellular location">
    <subcellularLocation>
        <location evidence="10">Cell inner membrane</location>
        <topology evidence="10">Multi-pass membrane protein</topology>
    </subcellularLocation>
    <subcellularLocation>
        <location evidence="1 9">Cell membrane</location>
        <topology evidence="1 9">Multi-pass membrane protein</topology>
    </subcellularLocation>
</comment>
<dbReference type="NCBIfam" id="NF008210">
    <property type="entry name" value="PRK10973.1"/>
    <property type="match status" value="1"/>
</dbReference>
<dbReference type="PANTHER" id="PTHR43744:SF8">
    <property type="entry name" value="SN-GLYCEROL-3-PHOSPHATE TRANSPORT SYSTEM PERMEASE PROTEIN UGPE"/>
    <property type="match status" value="1"/>
</dbReference>
<dbReference type="KEGG" id="rgi:RGI145_08570"/>
<sequence length="289" mass="32020">MADAATATRHRQARSKLLAHALLILGVLIFAFPIWIALMGSTHDASTLGRGEVPLLPGPDAVENYVTAWTQGGGRMRTTPAWVMLWNSALMALIIAVGKITISMLSAFAVVFFRFPFRMTCFWLIFITLMLPVEVRLIPTFQVMVDLRLTDTMTGLTLPLIASATATLLFRQFFLTIPDELAEAARLDGAGPLRFLRDVVLPLSRNSIAALFVILFIYGWNQYLWPLLIVTDRSLETIVVGLSKTIGNGDSQNEWNTIMAMAVLALLPPVAVVVAMQRWFVRGLTETEK</sequence>
<dbReference type="InterPro" id="IPR000515">
    <property type="entry name" value="MetI-like"/>
</dbReference>
<dbReference type="AlphaFoldDB" id="A0A1L7AEI0"/>
<evidence type="ECO:0000256" key="9">
    <source>
        <dbReference type="RuleBase" id="RU363032"/>
    </source>
</evidence>
<dbReference type="PROSITE" id="PS50928">
    <property type="entry name" value="ABC_TM1"/>
    <property type="match status" value="1"/>
</dbReference>
<keyword evidence="4 9" id="KW-0813">Transport</keyword>
<dbReference type="Gene3D" id="1.10.3720.10">
    <property type="entry name" value="MetI-like"/>
    <property type="match status" value="1"/>
</dbReference>
<feature type="transmembrane region" description="Helical" evidence="9">
    <location>
        <begin position="89"/>
        <end position="113"/>
    </location>
</feature>
<keyword evidence="15" id="KW-1185">Reference proteome</keyword>
<feature type="transmembrane region" description="Helical" evidence="9">
    <location>
        <begin position="258"/>
        <end position="281"/>
    </location>
</feature>
<evidence type="ECO:0000256" key="10">
    <source>
        <dbReference type="RuleBase" id="RU363056"/>
    </source>
</evidence>
<dbReference type="InterPro" id="IPR035906">
    <property type="entry name" value="MetI-like_sf"/>
</dbReference>
<evidence type="ECO:0000256" key="5">
    <source>
        <dbReference type="ARBA" id="ARBA00022475"/>
    </source>
</evidence>
<evidence type="ECO:0000313" key="14">
    <source>
        <dbReference type="Proteomes" id="UP000185494"/>
    </source>
</evidence>
<comment type="subunit">
    <text evidence="2 10">The complex is composed of two ATP-binding proteins (UgpC), two transmembrane proteins (UgpA and UgpE) and a solute-binding protein (UgpB).</text>
</comment>
<evidence type="ECO:0000256" key="4">
    <source>
        <dbReference type="ARBA" id="ARBA00022448"/>
    </source>
</evidence>
<evidence type="ECO:0000259" key="11">
    <source>
        <dbReference type="PROSITE" id="PS50928"/>
    </source>
</evidence>
<evidence type="ECO:0000256" key="6">
    <source>
        <dbReference type="ARBA" id="ARBA00022692"/>
    </source>
</evidence>
<evidence type="ECO:0000256" key="7">
    <source>
        <dbReference type="ARBA" id="ARBA00022989"/>
    </source>
</evidence>
<reference evidence="13 15" key="2">
    <citation type="journal article" date="2019" name="Microb. Pathog.">
        <title>Comparison of VITEK 2, MALDI-TOF MS, 16S rRNA gene sequencing, and whole-genome sequencing for identification of Roseomonas mucosa.</title>
        <authorList>
            <person name="Rudolph W.W."/>
            <person name="Gunzer F."/>
            <person name="Trauth M."/>
            <person name="Bunk B."/>
            <person name="Bigge R."/>
            <person name="Schrottner P."/>
        </authorList>
    </citation>
    <scope>NUCLEOTIDE SEQUENCE [LARGE SCALE GENOMIC DNA]</scope>
    <source>
        <strain evidence="13 15">DSM 103800</strain>
    </source>
</reference>
<evidence type="ECO:0000313" key="13">
    <source>
        <dbReference type="EMBL" id="MDT8333383.1"/>
    </source>
</evidence>
<reference evidence="12 14" key="1">
    <citation type="submission" date="2016-05" db="EMBL/GenBank/DDBJ databases">
        <title>Complete Genome and Methylome Analysis of Psychrotrophic Bacterial Isolates from Antarctic Lake Untersee.</title>
        <authorList>
            <person name="Fomenkov A."/>
            <person name="Akimov V.N."/>
            <person name="Vasilyeva L.V."/>
            <person name="Andersen D."/>
            <person name="Vincze T."/>
            <person name="Roberts R.J."/>
        </authorList>
    </citation>
    <scope>NUCLEOTIDE SEQUENCE [LARGE SCALE GENOMIC DNA]</scope>
    <source>
        <strain evidence="12 14">U14-5</strain>
    </source>
</reference>
<evidence type="ECO:0000256" key="3">
    <source>
        <dbReference type="ARBA" id="ARBA00020515"/>
    </source>
</evidence>
<dbReference type="Pfam" id="PF00528">
    <property type="entry name" value="BPD_transp_1"/>
    <property type="match status" value="1"/>
</dbReference>
<organism evidence="12 14">
    <name type="scientific">Roseomonas gilardii</name>
    <dbReference type="NCBI Taxonomy" id="257708"/>
    <lineage>
        <taxon>Bacteria</taxon>
        <taxon>Pseudomonadati</taxon>
        <taxon>Pseudomonadota</taxon>
        <taxon>Alphaproteobacteria</taxon>
        <taxon>Acetobacterales</taxon>
        <taxon>Roseomonadaceae</taxon>
        <taxon>Roseomonas</taxon>
    </lineage>
</organism>